<dbReference type="AlphaFoldDB" id="A0A1D6PUA5"/>
<proteinExistence type="predicted"/>
<gene>
    <name evidence="2" type="ORF">ZEAMMB73_Zm00001d049379</name>
</gene>
<name>A0A1D6PUA5_MAIZE</name>
<evidence type="ECO:0000313" key="2">
    <source>
        <dbReference type="EMBL" id="AQK50190.1"/>
    </source>
</evidence>
<dbReference type="EMBL" id="CM000780">
    <property type="protein sequence ID" value="AQK50193.1"/>
    <property type="molecule type" value="Genomic_DNA"/>
</dbReference>
<dbReference type="EMBL" id="CM000780">
    <property type="protein sequence ID" value="AQK50190.1"/>
    <property type="molecule type" value="Genomic_DNA"/>
</dbReference>
<reference evidence="2" key="1">
    <citation type="submission" date="2015-12" db="EMBL/GenBank/DDBJ databases">
        <title>Update maize B73 reference genome by single molecule sequencing technologies.</title>
        <authorList>
            <consortium name="Maize Genome Sequencing Project"/>
            <person name="Ware D."/>
        </authorList>
    </citation>
    <scope>NUCLEOTIDE SEQUENCE</scope>
    <source>
        <tissue evidence="2">Seedling</tissue>
    </source>
</reference>
<accession>A0A1D6PUA5</accession>
<organism evidence="2">
    <name type="scientific">Zea mays</name>
    <name type="common">Maize</name>
    <dbReference type="NCBI Taxonomy" id="4577"/>
    <lineage>
        <taxon>Eukaryota</taxon>
        <taxon>Viridiplantae</taxon>
        <taxon>Streptophyta</taxon>
        <taxon>Embryophyta</taxon>
        <taxon>Tracheophyta</taxon>
        <taxon>Spermatophyta</taxon>
        <taxon>Magnoliopsida</taxon>
        <taxon>Liliopsida</taxon>
        <taxon>Poales</taxon>
        <taxon>Poaceae</taxon>
        <taxon>PACMAD clade</taxon>
        <taxon>Panicoideae</taxon>
        <taxon>Andropogonodae</taxon>
        <taxon>Andropogoneae</taxon>
        <taxon>Tripsacinae</taxon>
        <taxon>Zea</taxon>
    </lineage>
</organism>
<evidence type="ECO:0000256" key="1">
    <source>
        <dbReference type="SAM" id="MobiDB-lite"/>
    </source>
</evidence>
<sequence length="154" mass="16483">MEISPHSRNAGVNAATGVAHADDSLFADNVEIAECKGVEPLSRCRASGSCGRYSCRERRKRQAGQVAGTSATRGKACDAPGGAKVTVAQEGAIYKVGDTVVKEVAVDEDDDVKSPWTRPAPCLPRLETRRRRMHVPMLPVPHVPGRRPQPSVSV</sequence>
<protein>
    <submittedName>
        <fullName evidence="2">Tetratricopeptide repeat (TPR)-containing protein</fullName>
    </submittedName>
</protein>
<feature type="region of interest" description="Disordered" evidence="1">
    <location>
        <begin position="59"/>
        <end position="81"/>
    </location>
</feature>